<reference evidence="1 2" key="1">
    <citation type="submission" date="2019-09" db="EMBL/GenBank/DDBJ databases">
        <title>In-depth cultivation of the pig gut microbiome towards novel bacterial diversity and tailored functional studies.</title>
        <authorList>
            <person name="Wylensek D."/>
            <person name="Hitch T.C.A."/>
            <person name="Clavel T."/>
        </authorList>
    </citation>
    <scope>NUCLEOTIDE SEQUENCE [LARGE SCALE GENOMIC DNA]</scope>
    <source>
        <strain evidence="1 2">WCA-389-WT-3C</strain>
    </source>
</reference>
<protein>
    <submittedName>
        <fullName evidence="1">DUF3289 family protein</fullName>
    </submittedName>
</protein>
<gene>
    <name evidence="1" type="ORF">FYJ30_15260</name>
</gene>
<dbReference type="AlphaFoldDB" id="A0A7K0JHW0"/>
<sequence length="425" mass="49982">MSLILEAKISNGSSMRTKIYTVLVRKIVGEESAYPLEKIKYQVVKYNTERDVSIAIKEKIQWMVTIGNEKKVYKNNGDIFFLRIKREWENKEICVFAYIEEPDNSVCFKTKIKELHFPIVVDKYKMPGINRDLTNIADDMSYGYGEKNRFIYDKLMLNRYKEEYIKEGFNESKHSFFSNDIAQSKNVKSIYSKEQIFNASYKLPISILGKNLDISTGLDVRVFDNFSDDILIWDFKETASLYFAKGILKKNIRRMIDKFAKNEGGVYEHSDLTNAVIANPRTKDYLEKVDQYIKSQMEMKSNRIIELEDFIIYCETNKLRRIEKGKNFTRPIYNNDTFGGLRIALNDIWASEVSITNATLIDENYCEIDYSVILWDHFGLDLPDMEKVFSVCECFVCWFVLQHLRGYRPFITKIPINRKIKIELK</sequence>
<evidence type="ECO:0000313" key="1">
    <source>
        <dbReference type="EMBL" id="MSS49612.1"/>
    </source>
</evidence>
<dbReference type="Pfam" id="PF11692">
    <property type="entry name" value="DUF3289"/>
    <property type="match status" value="1"/>
</dbReference>
<dbReference type="EMBL" id="VULU01000031">
    <property type="protein sequence ID" value="MSS49612.1"/>
    <property type="molecule type" value="Genomic_DNA"/>
</dbReference>
<organism evidence="1 2">
    <name type="scientific">Phocaeicola vulgatus</name>
    <name type="common">Bacteroides vulgatus</name>
    <dbReference type="NCBI Taxonomy" id="821"/>
    <lineage>
        <taxon>Bacteria</taxon>
        <taxon>Pseudomonadati</taxon>
        <taxon>Bacteroidota</taxon>
        <taxon>Bacteroidia</taxon>
        <taxon>Bacteroidales</taxon>
        <taxon>Bacteroidaceae</taxon>
        <taxon>Phocaeicola</taxon>
    </lineage>
</organism>
<dbReference type="InterPro" id="IPR017483">
    <property type="entry name" value="CHP03034"/>
</dbReference>
<name>A0A7K0JHW0_PHOVU</name>
<accession>A0A7K0JHW0</accession>
<proteinExistence type="predicted"/>
<comment type="caution">
    <text evidence="1">The sequence shown here is derived from an EMBL/GenBank/DDBJ whole genome shotgun (WGS) entry which is preliminary data.</text>
</comment>
<dbReference type="Proteomes" id="UP000460950">
    <property type="component" value="Unassembled WGS sequence"/>
</dbReference>
<dbReference type="RefSeq" id="WP_154577562.1">
    <property type="nucleotide sequence ID" value="NZ_VULU01000031.1"/>
</dbReference>
<evidence type="ECO:0000313" key="2">
    <source>
        <dbReference type="Proteomes" id="UP000460950"/>
    </source>
</evidence>